<dbReference type="Gene3D" id="3.40.630.30">
    <property type="match status" value="1"/>
</dbReference>
<keyword evidence="2" id="KW-0012">Acyltransferase</keyword>
<keyword evidence="1" id="KW-0808">Transferase</keyword>
<dbReference type="PROSITE" id="PS51186">
    <property type="entry name" value="GNAT"/>
    <property type="match status" value="1"/>
</dbReference>
<dbReference type="PANTHER" id="PTHR43072">
    <property type="entry name" value="N-ACETYLTRANSFERASE"/>
    <property type="match status" value="1"/>
</dbReference>
<dbReference type="InterPro" id="IPR016181">
    <property type="entry name" value="Acyl_CoA_acyltransferase"/>
</dbReference>
<feature type="domain" description="N-acetyltransferase" evidence="3">
    <location>
        <begin position="1"/>
        <end position="161"/>
    </location>
</feature>
<dbReference type="InterPro" id="IPR000182">
    <property type="entry name" value="GNAT_dom"/>
</dbReference>
<gene>
    <name evidence="4" type="ORF">PO878_19585</name>
</gene>
<dbReference type="SUPFAM" id="SSF55729">
    <property type="entry name" value="Acyl-CoA N-acyltransferases (Nat)"/>
    <property type="match status" value="1"/>
</dbReference>
<evidence type="ECO:0000259" key="3">
    <source>
        <dbReference type="PROSITE" id="PS51186"/>
    </source>
</evidence>
<evidence type="ECO:0000256" key="2">
    <source>
        <dbReference type="ARBA" id="ARBA00023315"/>
    </source>
</evidence>
<protein>
    <submittedName>
        <fullName evidence="4">GNAT family N-acetyltransferase</fullName>
    </submittedName>
</protein>
<evidence type="ECO:0000313" key="5">
    <source>
        <dbReference type="Proteomes" id="UP001216390"/>
    </source>
</evidence>
<name>A0AAF0BV49_9ACTN</name>
<accession>A0AAF0BV49</accession>
<dbReference type="Proteomes" id="UP001216390">
    <property type="component" value="Chromosome"/>
</dbReference>
<evidence type="ECO:0000256" key="1">
    <source>
        <dbReference type="ARBA" id="ARBA00022679"/>
    </source>
</evidence>
<dbReference type="PANTHER" id="PTHR43072:SF23">
    <property type="entry name" value="UPF0039 PROTEIN C11D3.02C"/>
    <property type="match status" value="1"/>
</dbReference>
<dbReference type="CDD" id="cd04301">
    <property type="entry name" value="NAT_SF"/>
    <property type="match status" value="1"/>
</dbReference>
<organism evidence="4 5">
    <name type="scientific">Iamia majanohamensis</name>
    <dbReference type="NCBI Taxonomy" id="467976"/>
    <lineage>
        <taxon>Bacteria</taxon>
        <taxon>Bacillati</taxon>
        <taxon>Actinomycetota</taxon>
        <taxon>Acidimicrobiia</taxon>
        <taxon>Acidimicrobiales</taxon>
        <taxon>Iamiaceae</taxon>
        <taxon>Iamia</taxon>
    </lineage>
</organism>
<evidence type="ECO:0000313" key="4">
    <source>
        <dbReference type="EMBL" id="WCO66698.1"/>
    </source>
</evidence>
<keyword evidence="5" id="KW-1185">Reference proteome</keyword>
<dbReference type="AlphaFoldDB" id="A0AAF0BV49"/>
<proteinExistence type="predicted"/>
<dbReference type="RefSeq" id="WP_272736220.1">
    <property type="nucleotide sequence ID" value="NZ_CP116942.1"/>
</dbReference>
<dbReference type="GO" id="GO:0016747">
    <property type="term" value="F:acyltransferase activity, transferring groups other than amino-acyl groups"/>
    <property type="evidence" value="ECO:0007669"/>
    <property type="project" value="InterPro"/>
</dbReference>
<dbReference type="KEGG" id="ima:PO878_19585"/>
<dbReference type="EMBL" id="CP116942">
    <property type="protein sequence ID" value="WCO66698.1"/>
    <property type="molecule type" value="Genomic_DNA"/>
</dbReference>
<sequence>MQVRLADLDDVEGIRAIYNREVLEGTATFDLRPRSPEEQRAWLTDRDGAHAVVVAVEGATVLGFGSLSPYRPRPAYRTTVEDSVYVDPDQQGRGVGRAILEALVATATQHGFHLVIGRITGHNEASVALHHACGFETVGVEREVGRKFSRWLDVVVVQRLLGDPRPPAAGGGRRG</sequence>
<dbReference type="Pfam" id="PF00583">
    <property type="entry name" value="Acetyltransf_1"/>
    <property type="match status" value="1"/>
</dbReference>
<reference evidence="4" key="1">
    <citation type="submission" date="2023-01" db="EMBL/GenBank/DDBJ databases">
        <title>The diversity of Class Acidimicrobiia in South China Sea sediment environments and the proposal of Iamia marina sp. nov., a novel species of the genus Iamia.</title>
        <authorList>
            <person name="He Y."/>
            <person name="Tian X."/>
        </authorList>
    </citation>
    <scope>NUCLEOTIDE SEQUENCE</scope>
    <source>
        <strain evidence="4">DSM 19957</strain>
    </source>
</reference>